<reference evidence="2 3" key="1">
    <citation type="journal article" date="2012" name="Genome Biol.">
        <title>Genome and low-iron response of an oceanic diatom adapted to chronic iron limitation.</title>
        <authorList>
            <person name="Lommer M."/>
            <person name="Specht M."/>
            <person name="Roy A.S."/>
            <person name="Kraemer L."/>
            <person name="Andreson R."/>
            <person name="Gutowska M.A."/>
            <person name="Wolf J."/>
            <person name="Bergner S.V."/>
            <person name="Schilhabel M.B."/>
            <person name="Klostermeier U.C."/>
            <person name="Beiko R.G."/>
            <person name="Rosenstiel P."/>
            <person name="Hippler M."/>
            <person name="Laroche J."/>
        </authorList>
    </citation>
    <scope>NUCLEOTIDE SEQUENCE [LARGE SCALE GENOMIC DNA]</scope>
    <source>
        <strain evidence="2 3">CCMP1005</strain>
    </source>
</reference>
<gene>
    <name evidence="2" type="ORF">THAOC_14447</name>
</gene>
<sequence>MASSDAASYPRQMRSDRSMCSAESPTESFNGLIKPTATEDMALQIETGLKLLIVLPGILRDHSTLPTTRRREGTAAGTTSPVSRSACGHTSATPGESSDHLLAQTTPSPSSPALLEPAISTAASRRTSRPRTPMAYGGRSLHPSRQPPRSMGSFVSSFETSQSVDAIMGHPTQFGSTCATARHCSALQAQQVHPSNNGSGHGDTTWRRHGSILTSTSGDGSRSMPSPQTQTRSAGERVTAYVPSISEDELLSWLQAGNVPTTDQEKNDKFFIFTCATLEASETLPLAELECTKGNIVVEASADLSLKSDCEAFRDEYQRIYEMDEYAVQALRKYIRRYNRDSLKLINWLIPRLSQFYEPLADSLAARNVYTSRNWHRLHSTKDTDSNAMAWDNETSEPELDENNAEPADDAVDQIDETPCSMPTIYGTDNALAAALDDAKAKHGAELDAAKATHEAGLDDAKAKHAVEIDDARFWASQAARMAKSQ</sequence>
<name>K0SHI0_THAOC</name>
<feature type="compositionally biased region" description="Basic and acidic residues" evidence="1">
    <location>
        <begin position="64"/>
        <end position="73"/>
    </location>
</feature>
<feature type="compositionally biased region" description="Low complexity" evidence="1">
    <location>
        <begin position="101"/>
        <end position="133"/>
    </location>
</feature>
<organism evidence="2 3">
    <name type="scientific">Thalassiosira oceanica</name>
    <name type="common">Marine diatom</name>
    <dbReference type="NCBI Taxonomy" id="159749"/>
    <lineage>
        <taxon>Eukaryota</taxon>
        <taxon>Sar</taxon>
        <taxon>Stramenopiles</taxon>
        <taxon>Ochrophyta</taxon>
        <taxon>Bacillariophyta</taxon>
        <taxon>Coscinodiscophyceae</taxon>
        <taxon>Thalassiosirophycidae</taxon>
        <taxon>Thalassiosirales</taxon>
        <taxon>Thalassiosiraceae</taxon>
        <taxon>Thalassiosira</taxon>
    </lineage>
</organism>
<feature type="region of interest" description="Disordered" evidence="1">
    <location>
        <begin position="1"/>
        <end position="27"/>
    </location>
</feature>
<feature type="compositionally biased region" description="Polar residues" evidence="1">
    <location>
        <begin position="212"/>
        <end position="233"/>
    </location>
</feature>
<keyword evidence="3" id="KW-1185">Reference proteome</keyword>
<feature type="non-terminal residue" evidence="2">
    <location>
        <position position="486"/>
    </location>
</feature>
<feature type="region of interest" description="Disordered" evidence="1">
    <location>
        <begin position="64"/>
        <end position="154"/>
    </location>
</feature>
<evidence type="ECO:0000256" key="1">
    <source>
        <dbReference type="SAM" id="MobiDB-lite"/>
    </source>
</evidence>
<protein>
    <submittedName>
        <fullName evidence="2">Uncharacterized protein</fullName>
    </submittedName>
</protein>
<accession>K0SHI0</accession>
<dbReference type="AlphaFoldDB" id="K0SHI0"/>
<evidence type="ECO:0000313" key="3">
    <source>
        <dbReference type="Proteomes" id="UP000266841"/>
    </source>
</evidence>
<evidence type="ECO:0000313" key="2">
    <source>
        <dbReference type="EMBL" id="EJK64785.1"/>
    </source>
</evidence>
<dbReference type="EMBL" id="AGNL01016873">
    <property type="protein sequence ID" value="EJK64785.1"/>
    <property type="molecule type" value="Genomic_DNA"/>
</dbReference>
<feature type="compositionally biased region" description="Polar residues" evidence="1">
    <location>
        <begin position="80"/>
        <end position="96"/>
    </location>
</feature>
<comment type="caution">
    <text evidence="2">The sequence shown here is derived from an EMBL/GenBank/DDBJ whole genome shotgun (WGS) entry which is preliminary data.</text>
</comment>
<dbReference type="Proteomes" id="UP000266841">
    <property type="component" value="Unassembled WGS sequence"/>
</dbReference>
<feature type="region of interest" description="Disordered" evidence="1">
    <location>
        <begin position="192"/>
        <end position="237"/>
    </location>
</feature>
<proteinExistence type="predicted"/>